<gene>
    <name evidence="7" type="ORF">FYJ60_05040</name>
</gene>
<feature type="transmembrane region" description="Helical" evidence="6">
    <location>
        <begin position="20"/>
        <end position="40"/>
    </location>
</feature>
<accession>A0A7X2P7Q7</accession>
<evidence type="ECO:0000313" key="7">
    <source>
        <dbReference type="EMBL" id="MST81676.1"/>
    </source>
</evidence>
<keyword evidence="8" id="KW-1185">Reference proteome</keyword>
<dbReference type="Proteomes" id="UP000466864">
    <property type="component" value="Unassembled WGS sequence"/>
</dbReference>
<dbReference type="InterPro" id="IPR001851">
    <property type="entry name" value="ABC_transp_permease"/>
</dbReference>
<protein>
    <submittedName>
        <fullName evidence="7">ABC transporter permease</fullName>
    </submittedName>
</protein>
<evidence type="ECO:0000256" key="3">
    <source>
        <dbReference type="ARBA" id="ARBA00022692"/>
    </source>
</evidence>
<dbReference type="GO" id="GO:0005886">
    <property type="term" value="C:plasma membrane"/>
    <property type="evidence" value="ECO:0007669"/>
    <property type="project" value="UniProtKB-SubCell"/>
</dbReference>
<feature type="transmembrane region" description="Helical" evidence="6">
    <location>
        <begin position="165"/>
        <end position="184"/>
    </location>
</feature>
<name>A0A7X2P7Q7_9FIRM</name>
<dbReference type="PANTHER" id="PTHR32196">
    <property type="entry name" value="ABC TRANSPORTER PERMEASE PROTEIN YPHD-RELATED-RELATED"/>
    <property type="match status" value="1"/>
</dbReference>
<evidence type="ECO:0000313" key="8">
    <source>
        <dbReference type="Proteomes" id="UP000466864"/>
    </source>
</evidence>
<reference evidence="7 8" key="1">
    <citation type="submission" date="2019-08" db="EMBL/GenBank/DDBJ databases">
        <title>In-depth cultivation of the pig gut microbiome towards novel bacterial diversity and tailored functional studies.</title>
        <authorList>
            <person name="Wylensek D."/>
            <person name="Hitch T.C.A."/>
            <person name="Clavel T."/>
        </authorList>
    </citation>
    <scope>NUCLEOTIDE SEQUENCE [LARGE SCALE GENOMIC DNA]</scope>
    <source>
        <strain evidence="7 8">Oil+RF-744-WCA-WT-13</strain>
    </source>
</reference>
<evidence type="ECO:0000256" key="6">
    <source>
        <dbReference type="SAM" id="Phobius"/>
    </source>
</evidence>
<proteinExistence type="predicted"/>
<feature type="transmembrane region" description="Helical" evidence="6">
    <location>
        <begin position="97"/>
        <end position="118"/>
    </location>
</feature>
<evidence type="ECO:0000256" key="2">
    <source>
        <dbReference type="ARBA" id="ARBA00022475"/>
    </source>
</evidence>
<dbReference type="GO" id="GO:0022857">
    <property type="term" value="F:transmembrane transporter activity"/>
    <property type="evidence" value="ECO:0007669"/>
    <property type="project" value="InterPro"/>
</dbReference>
<feature type="transmembrane region" description="Helical" evidence="6">
    <location>
        <begin position="216"/>
        <end position="239"/>
    </location>
</feature>
<evidence type="ECO:0000256" key="1">
    <source>
        <dbReference type="ARBA" id="ARBA00004651"/>
    </source>
</evidence>
<feature type="transmembrane region" description="Helical" evidence="6">
    <location>
        <begin position="294"/>
        <end position="313"/>
    </location>
</feature>
<evidence type="ECO:0000256" key="5">
    <source>
        <dbReference type="ARBA" id="ARBA00023136"/>
    </source>
</evidence>
<evidence type="ECO:0000256" key="4">
    <source>
        <dbReference type="ARBA" id="ARBA00022989"/>
    </source>
</evidence>
<organism evidence="7 8">
    <name type="scientific">Bilifractor porci</name>
    <dbReference type="NCBI Taxonomy" id="2606636"/>
    <lineage>
        <taxon>Bacteria</taxon>
        <taxon>Bacillati</taxon>
        <taxon>Bacillota</taxon>
        <taxon>Clostridia</taxon>
        <taxon>Lachnospirales</taxon>
        <taxon>Lachnospiraceae</taxon>
        <taxon>Bilifractor</taxon>
    </lineage>
</organism>
<keyword evidence="3 6" id="KW-0812">Transmembrane</keyword>
<dbReference type="EMBL" id="VUMV01000002">
    <property type="protein sequence ID" value="MST81676.1"/>
    <property type="molecule type" value="Genomic_DNA"/>
</dbReference>
<keyword evidence="2" id="KW-1003">Cell membrane</keyword>
<keyword evidence="4 6" id="KW-1133">Transmembrane helix</keyword>
<dbReference type="AlphaFoldDB" id="A0A7X2P7Q7"/>
<comment type="subcellular location">
    <subcellularLocation>
        <location evidence="1">Cell membrane</location>
        <topology evidence="1">Multi-pass membrane protein</topology>
    </subcellularLocation>
</comment>
<feature type="transmembrane region" description="Helical" evidence="6">
    <location>
        <begin position="251"/>
        <end position="282"/>
    </location>
</feature>
<dbReference type="Pfam" id="PF02653">
    <property type="entry name" value="BPD_transp_2"/>
    <property type="match status" value="1"/>
</dbReference>
<comment type="caution">
    <text evidence="7">The sequence shown here is derived from an EMBL/GenBank/DDBJ whole genome shotgun (WGS) entry which is preliminary data.</text>
</comment>
<feature type="transmembrane region" description="Helical" evidence="6">
    <location>
        <begin position="124"/>
        <end position="144"/>
    </location>
</feature>
<dbReference type="RefSeq" id="WP_154457537.1">
    <property type="nucleotide sequence ID" value="NZ_VUMV01000002.1"/>
</dbReference>
<dbReference type="CDD" id="cd06579">
    <property type="entry name" value="TM_PBP1_transp_AraH_like"/>
    <property type="match status" value="1"/>
</dbReference>
<keyword evidence="5 6" id="KW-0472">Membrane</keyword>
<dbReference type="PANTHER" id="PTHR32196:SF72">
    <property type="entry name" value="RIBOSE IMPORT PERMEASE PROTEIN RBSC"/>
    <property type="match status" value="1"/>
</dbReference>
<feature type="transmembrane region" description="Helical" evidence="6">
    <location>
        <begin position="52"/>
        <end position="85"/>
    </location>
</feature>
<sequence>MQQKKSLWKRLTGSREASLVLILVALLIVVTILSGGTFLTPSNISQIFRNNALTMLMALGMLCVLLTAGIDISITSILAFSGMTIGLLQKYDILRNTFLLFLIAALIGTGCGLLNGLIISKGKVAPIICTMGGMYIWRGLAYVISNNNWASGADVSGFSDFGKDGSIGPYIILIIAYVVFFIVMKWTTFGRRIYAVGSNAEAAEVSGINVDRIITLVYMIMGLLAGLSGALSVSIYASAQPNMQYGKEMDVIAACVIGGVSMNGGRGSVVGTFLGALFYAIVAKALPLIGLESIWQNLIKGIIVLAVVLLNVLTQRAMDRANLERREL</sequence>